<dbReference type="Gene3D" id="3.30.420.10">
    <property type="entry name" value="Ribonuclease H-like superfamily/Ribonuclease H"/>
    <property type="match status" value="1"/>
</dbReference>
<sequence>MPGLDPSIVKHFLPLDTERFPPKRQHLQHQRTDLFLRIKDEVVKQVDAGFLKVCNYSEWVENIVPVEKKNGKVRVCIDYRDLNKASPKDNFPLPHIDLLVDNTARHTQFSFMNGFSGYNHIQVMPFGLKKAGATYQRAMVTLFHDMMHKEIEIYVDDMIAKSKEGEDQLVSSVYSIVSRNKGILQVNDEEESPRWKMYFDGAVNSTGSGIGVVLISLEGRPFPIAAKIDFPCTNNWKTKYPKLVPCHEYLEELTENFEDISFTYTPRMKNQFVDALATLASMESITKENLIEPLEFDIAKGLARSRSLRIELLSARLSSSSGRRPCILQNSPSKRSCTLQSTGHCARAYCKPPSKRSCTPQLAGQAPVPLAHTFH</sequence>
<dbReference type="InterPro" id="IPR053134">
    <property type="entry name" value="RNA-dir_DNA_polymerase"/>
</dbReference>
<dbReference type="EMBL" id="PGOL01001418">
    <property type="protein sequence ID" value="PKI58219.1"/>
    <property type="molecule type" value="Genomic_DNA"/>
</dbReference>
<dbReference type="InterPro" id="IPR036397">
    <property type="entry name" value="RNaseH_sf"/>
</dbReference>
<dbReference type="PANTHER" id="PTHR24559">
    <property type="entry name" value="TRANSPOSON TY3-I GAG-POL POLYPROTEIN"/>
    <property type="match status" value="1"/>
</dbReference>
<dbReference type="Gene3D" id="3.30.70.270">
    <property type="match status" value="1"/>
</dbReference>
<organism evidence="1 2">
    <name type="scientific">Punica granatum</name>
    <name type="common">Pomegranate</name>
    <dbReference type="NCBI Taxonomy" id="22663"/>
    <lineage>
        <taxon>Eukaryota</taxon>
        <taxon>Viridiplantae</taxon>
        <taxon>Streptophyta</taxon>
        <taxon>Embryophyta</taxon>
        <taxon>Tracheophyta</taxon>
        <taxon>Spermatophyta</taxon>
        <taxon>Magnoliopsida</taxon>
        <taxon>eudicotyledons</taxon>
        <taxon>Gunneridae</taxon>
        <taxon>Pentapetalae</taxon>
        <taxon>rosids</taxon>
        <taxon>malvids</taxon>
        <taxon>Myrtales</taxon>
        <taxon>Lythraceae</taxon>
        <taxon>Punica</taxon>
    </lineage>
</organism>
<evidence type="ECO:0000313" key="2">
    <source>
        <dbReference type="Proteomes" id="UP000233551"/>
    </source>
</evidence>
<protein>
    <recommendedName>
        <fullName evidence="3">Reverse transcriptase domain-containing protein</fullName>
    </recommendedName>
</protein>
<dbReference type="AlphaFoldDB" id="A0A2I0JPJ0"/>
<name>A0A2I0JPJ0_PUNGR</name>
<dbReference type="InterPro" id="IPR043502">
    <property type="entry name" value="DNA/RNA_pol_sf"/>
</dbReference>
<dbReference type="Gene3D" id="3.10.10.10">
    <property type="entry name" value="HIV Type 1 Reverse Transcriptase, subunit A, domain 1"/>
    <property type="match status" value="1"/>
</dbReference>
<dbReference type="Proteomes" id="UP000233551">
    <property type="component" value="Unassembled WGS sequence"/>
</dbReference>
<comment type="caution">
    <text evidence="1">The sequence shown here is derived from an EMBL/GenBank/DDBJ whole genome shotgun (WGS) entry which is preliminary data.</text>
</comment>
<dbReference type="InterPro" id="IPR043128">
    <property type="entry name" value="Rev_trsase/Diguanyl_cyclase"/>
</dbReference>
<evidence type="ECO:0000313" key="1">
    <source>
        <dbReference type="EMBL" id="PKI58219.1"/>
    </source>
</evidence>
<dbReference type="GO" id="GO:0003676">
    <property type="term" value="F:nucleic acid binding"/>
    <property type="evidence" value="ECO:0007669"/>
    <property type="project" value="InterPro"/>
</dbReference>
<keyword evidence="2" id="KW-1185">Reference proteome</keyword>
<gene>
    <name evidence="1" type="ORF">CRG98_021390</name>
</gene>
<reference evidence="1 2" key="1">
    <citation type="submission" date="2017-11" db="EMBL/GenBank/DDBJ databases">
        <title>De-novo sequencing of pomegranate (Punica granatum L.) genome.</title>
        <authorList>
            <person name="Akparov Z."/>
            <person name="Amiraslanov A."/>
            <person name="Hajiyeva S."/>
            <person name="Abbasov M."/>
            <person name="Kaur K."/>
            <person name="Hamwieh A."/>
            <person name="Solovyev V."/>
            <person name="Salamov A."/>
            <person name="Braich B."/>
            <person name="Kosarev P."/>
            <person name="Mahmoud A."/>
            <person name="Hajiyev E."/>
            <person name="Babayeva S."/>
            <person name="Izzatullayeva V."/>
            <person name="Mammadov A."/>
            <person name="Mammadov A."/>
            <person name="Sharifova S."/>
            <person name="Ojaghi J."/>
            <person name="Eynullazada K."/>
            <person name="Bayramov B."/>
            <person name="Abdulazimova A."/>
            <person name="Shahmuradov I."/>
        </authorList>
    </citation>
    <scope>NUCLEOTIDE SEQUENCE [LARGE SCALE GENOMIC DNA]</scope>
    <source>
        <strain evidence="2">cv. AG2017</strain>
        <tissue evidence="1">Leaf</tissue>
    </source>
</reference>
<dbReference type="PANTHER" id="PTHR24559:SF457">
    <property type="entry name" value="RNA-DIRECTED DNA POLYMERASE HOMOLOG"/>
    <property type="match status" value="1"/>
</dbReference>
<dbReference type="SUPFAM" id="SSF56672">
    <property type="entry name" value="DNA/RNA polymerases"/>
    <property type="match status" value="1"/>
</dbReference>
<dbReference type="CDD" id="cd01647">
    <property type="entry name" value="RT_LTR"/>
    <property type="match status" value="1"/>
</dbReference>
<proteinExistence type="predicted"/>
<dbReference type="STRING" id="22663.A0A2I0JPJ0"/>
<evidence type="ECO:0008006" key="3">
    <source>
        <dbReference type="Google" id="ProtNLM"/>
    </source>
</evidence>
<accession>A0A2I0JPJ0</accession>